<dbReference type="EMBL" id="KN817683">
    <property type="protein sequence ID" value="KJA14352.1"/>
    <property type="molecule type" value="Genomic_DNA"/>
</dbReference>
<dbReference type="AlphaFoldDB" id="A0A0D2KIA2"/>
<dbReference type="OMA" id="AYHIFRS"/>
<accession>A0A0D2KIA2</accession>
<dbReference type="OrthoDB" id="3041043at2759"/>
<name>A0A0D2KIA2_HYPSF</name>
<proteinExistence type="predicted"/>
<sequence>MNIDCLPSTTDDYILDRLSPAELYKYARTCKAAHDVVHAYIRRKYQLHTLLVRYFGDSEIREFLLQFFDRTVYPDSDLDLYVEHRYRKSVAIWLSQIGYVYVPHPTSKFRTLEEALSSTGPVHAERGVTLSTGEDPEYYEVVLVLTFAKQRPYRKIQVITSFFNPLSSVPRFHSTCVMNIITHNKAYSFFPRATFGDRRRSLKNSMNTSSGTQVAYAKYESREWEIIGTIDRDDFDGANAAFPTGLRRVGDSKCWTIPIYPDLALPEGYIESNAWLRASYIFPDDQDLWDWISEITKRGPDGAHSQIDRRYDEAYASLIRWYFDMYC</sequence>
<evidence type="ECO:0000313" key="3">
    <source>
        <dbReference type="Proteomes" id="UP000054270"/>
    </source>
</evidence>
<reference evidence="3" key="1">
    <citation type="submission" date="2014-04" db="EMBL/GenBank/DDBJ databases">
        <title>Evolutionary Origins and Diversification of the Mycorrhizal Mutualists.</title>
        <authorList>
            <consortium name="DOE Joint Genome Institute"/>
            <consortium name="Mycorrhizal Genomics Consortium"/>
            <person name="Kohler A."/>
            <person name="Kuo A."/>
            <person name="Nagy L.G."/>
            <person name="Floudas D."/>
            <person name="Copeland A."/>
            <person name="Barry K.W."/>
            <person name="Cichocki N."/>
            <person name="Veneault-Fourrey C."/>
            <person name="LaButti K."/>
            <person name="Lindquist E.A."/>
            <person name="Lipzen A."/>
            <person name="Lundell T."/>
            <person name="Morin E."/>
            <person name="Murat C."/>
            <person name="Riley R."/>
            <person name="Ohm R."/>
            <person name="Sun H."/>
            <person name="Tunlid A."/>
            <person name="Henrissat B."/>
            <person name="Grigoriev I.V."/>
            <person name="Hibbett D.S."/>
            <person name="Martin F."/>
        </authorList>
    </citation>
    <scope>NUCLEOTIDE SEQUENCE [LARGE SCALE GENOMIC DNA]</scope>
    <source>
        <strain evidence="3">FD-334 SS-4</strain>
    </source>
</reference>
<gene>
    <name evidence="2" type="ORF">HYPSUDRAFT_49268</name>
</gene>
<evidence type="ECO:0000313" key="2">
    <source>
        <dbReference type="EMBL" id="KJA14352.1"/>
    </source>
</evidence>
<keyword evidence="3" id="KW-1185">Reference proteome</keyword>
<feature type="domain" description="F-box" evidence="1">
    <location>
        <begin position="1"/>
        <end position="48"/>
    </location>
</feature>
<dbReference type="InterPro" id="IPR001810">
    <property type="entry name" value="F-box_dom"/>
</dbReference>
<evidence type="ECO:0000259" key="1">
    <source>
        <dbReference type="PROSITE" id="PS50181"/>
    </source>
</evidence>
<organism evidence="2 3">
    <name type="scientific">Hypholoma sublateritium (strain FD-334 SS-4)</name>
    <dbReference type="NCBI Taxonomy" id="945553"/>
    <lineage>
        <taxon>Eukaryota</taxon>
        <taxon>Fungi</taxon>
        <taxon>Dikarya</taxon>
        <taxon>Basidiomycota</taxon>
        <taxon>Agaricomycotina</taxon>
        <taxon>Agaricomycetes</taxon>
        <taxon>Agaricomycetidae</taxon>
        <taxon>Agaricales</taxon>
        <taxon>Agaricineae</taxon>
        <taxon>Strophariaceae</taxon>
        <taxon>Hypholoma</taxon>
    </lineage>
</organism>
<dbReference type="Proteomes" id="UP000054270">
    <property type="component" value="Unassembled WGS sequence"/>
</dbReference>
<dbReference type="PROSITE" id="PS50181">
    <property type="entry name" value="FBOX"/>
    <property type="match status" value="1"/>
</dbReference>
<protein>
    <recommendedName>
        <fullName evidence="1">F-box domain-containing protein</fullName>
    </recommendedName>
</protein>